<feature type="compositionally biased region" description="Low complexity" evidence="1">
    <location>
        <begin position="98"/>
        <end position="113"/>
    </location>
</feature>
<gene>
    <name evidence="2" type="ORF">HJG59_009019</name>
</gene>
<evidence type="ECO:0000256" key="1">
    <source>
        <dbReference type="SAM" id="MobiDB-lite"/>
    </source>
</evidence>
<evidence type="ECO:0000313" key="2">
    <source>
        <dbReference type="EMBL" id="KAF6429666.1"/>
    </source>
</evidence>
<dbReference type="EMBL" id="JACASF010000015">
    <property type="protein sequence ID" value="KAF6429666.1"/>
    <property type="molecule type" value="Genomic_DNA"/>
</dbReference>
<protein>
    <submittedName>
        <fullName evidence="2">Uncharacterized protein</fullName>
    </submittedName>
</protein>
<sequence>MTPCLKGSPGLLWRQSALNQTLPTTTWRRQQLVKTEAAQGLLSCCPPRLAPPPRARRVMDLNSQRGSWPQGPQEPQEPSALLRWSWRRHAWSLSSRASSTCTRRMSGSGSTRR</sequence>
<dbReference type="AlphaFoldDB" id="A0A7J8E324"/>
<evidence type="ECO:0000313" key="3">
    <source>
        <dbReference type="Proteomes" id="UP000550707"/>
    </source>
</evidence>
<organism evidence="2 3">
    <name type="scientific">Molossus molossus</name>
    <name type="common">Pallas' mastiff bat</name>
    <name type="synonym">Vespertilio molossus</name>
    <dbReference type="NCBI Taxonomy" id="27622"/>
    <lineage>
        <taxon>Eukaryota</taxon>
        <taxon>Metazoa</taxon>
        <taxon>Chordata</taxon>
        <taxon>Craniata</taxon>
        <taxon>Vertebrata</taxon>
        <taxon>Euteleostomi</taxon>
        <taxon>Mammalia</taxon>
        <taxon>Eutheria</taxon>
        <taxon>Laurasiatheria</taxon>
        <taxon>Chiroptera</taxon>
        <taxon>Yangochiroptera</taxon>
        <taxon>Molossidae</taxon>
        <taxon>Molossus</taxon>
    </lineage>
</organism>
<dbReference type="Proteomes" id="UP000550707">
    <property type="component" value="Unassembled WGS sequence"/>
</dbReference>
<accession>A0A7J8E324</accession>
<name>A0A7J8E324_MOLMO</name>
<reference evidence="2 3" key="1">
    <citation type="journal article" date="2020" name="Nature">
        <title>Six reference-quality genomes reveal evolution of bat adaptations.</title>
        <authorList>
            <person name="Jebb D."/>
            <person name="Huang Z."/>
            <person name="Pippel M."/>
            <person name="Hughes G.M."/>
            <person name="Lavrichenko K."/>
            <person name="Devanna P."/>
            <person name="Winkler S."/>
            <person name="Jermiin L.S."/>
            <person name="Skirmuntt E.C."/>
            <person name="Katzourakis A."/>
            <person name="Burkitt-Gray L."/>
            <person name="Ray D.A."/>
            <person name="Sullivan K.A.M."/>
            <person name="Roscito J.G."/>
            <person name="Kirilenko B.M."/>
            <person name="Davalos L.M."/>
            <person name="Corthals A.P."/>
            <person name="Power M.L."/>
            <person name="Jones G."/>
            <person name="Ransome R.D."/>
            <person name="Dechmann D.K.N."/>
            <person name="Locatelli A.G."/>
            <person name="Puechmaille S.J."/>
            <person name="Fedrigo O."/>
            <person name="Jarvis E.D."/>
            <person name="Hiller M."/>
            <person name="Vernes S.C."/>
            <person name="Myers E.W."/>
            <person name="Teeling E.C."/>
        </authorList>
    </citation>
    <scope>NUCLEOTIDE SEQUENCE [LARGE SCALE GENOMIC DNA]</scope>
    <source>
        <strain evidence="2">MMolMol1</strain>
        <tissue evidence="2">Muscle</tissue>
    </source>
</reference>
<keyword evidence="3" id="KW-1185">Reference proteome</keyword>
<comment type="caution">
    <text evidence="2">The sequence shown here is derived from an EMBL/GenBank/DDBJ whole genome shotgun (WGS) entry which is preliminary data.</text>
</comment>
<proteinExistence type="predicted"/>
<feature type="region of interest" description="Disordered" evidence="1">
    <location>
        <begin position="93"/>
        <end position="113"/>
    </location>
</feature>